<sequence length="400" mass="44415">MTAIPVFTSEFFQDPYPTYRFLRENHPVCRTTIPFTDVDVWLVSRYDDVKEGLADARLSSDYANASPAFHAASLAFGSGTVGSRTMLNLDPPDHTRLRRLAASTFTDRRIAQWQTAMRAAAETLLGSLPRKEPVDVLERIAAPLSVEVICTVLGAPPGDSVQLREWGDLIFTADPNLRHLAFEAVESLVAYTSDLIAEKKRHLGTDLMSDLIRASRNRGMLSGDELLATMVGLIVAGYESTIALVGDLFLALLDHPEQHALLRKDISLVDAAIEEVLRYDGPQASSFWRFPTADMELAGVRIAAHETVLLLVGSAHRDPARYPDPDDFDILRKDKRHLAFGHGIHRCLGAQLARRNARTLLTMTLERFPHMSLAVPRADIVYKPNLIVRGPAFLPLAFDR</sequence>
<dbReference type="SUPFAM" id="SSF48264">
    <property type="entry name" value="Cytochrome P450"/>
    <property type="match status" value="1"/>
</dbReference>
<comment type="caution">
    <text evidence="10">The sequence shown here is derived from an EMBL/GenBank/DDBJ whole genome shotgun (WGS) entry which is preliminary data.</text>
</comment>
<dbReference type="InterPro" id="IPR017972">
    <property type="entry name" value="Cyt_P450_CS"/>
</dbReference>
<dbReference type="PANTHER" id="PTHR46696">
    <property type="entry name" value="P450, PUTATIVE (EUROFUNG)-RELATED"/>
    <property type="match status" value="1"/>
</dbReference>
<comment type="function">
    <text evidence="8">Involved in the coupling of aromatic side chains of the heptapeptide of vancomycin.</text>
</comment>
<dbReference type="FunFam" id="1.10.630.10:FF:000018">
    <property type="entry name" value="Cytochrome P450 monooxygenase"/>
    <property type="match status" value="1"/>
</dbReference>
<keyword evidence="7 9" id="KW-0503">Monooxygenase</keyword>
<dbReference type="AlphaFoldDB" id="A0A5R8Z375"/>
<dbReference type="PRINTS" id="PR00359">
    <property type="entry name" value="BP450"/>
</dbReference>
<dbReference type="GO" id="GO:0020037">
    <property type="term" value="F:heme binding"/>
    <property type="evidence" value="ECO:0007669"/>
    <property type="project" value="InterPro"/>
</dbReference>
<keyword evidence="4 9" id="KW-0479">Metal-binding</keyword>
<dbReference type="EMBL" id="VANP01000005">
    <property type="protein sequence ID" value="TLP59587.1"/>
    <property type="molecule type" value="Genomic_DNA"/>
</dbReference>
<evidence type="ECO:0000256" key="3">
    <source>
        <dbReference type="ARBA" id="ARBA00022617"/>
    </source>
</evidence>
<keyword evidence="11" id="KW-1185">Reference proteome</keyword>
<evidence type="ECO:0000256" key="6">
    <source>
        <dbReference type="ARBA" id="ARBA00023004"/>
    </source>
</evidence>
<dbReference type="GO" id="GO:0016705">
    <property type="term" value="F:oxidoreductase activity, acting on paired donors, with incorporation or reduction of molecular oxygen"/>
    <property type="evidence" value="ECO:0007669"/>
    <property type="project" value="InterPro"/>
</dbReference>
<dbReference type="CDD" id="cd11029">
    <property type="entry name" value="CYP107-like"/>
    <property type="match status" value="1"/>
</dbReference>
<keyword evidence="6 9" id="KW-0408">Iron</keyword>
<dbReference type="OrthoDB" id="4133219at2"/>
<protein>
    <submittedName>
        <fullName evidence="10">Cytochrome P450</fullName>
    </submittedName>
</protein>
<keyword evidence="3 9" id="KW-0349">Heme</keyword>
<dbReference type="PROSITE" id="PS00086">
    <property type="entry name" value="CYTOCHROME_P450"/>
    <property type="match status" value="1"/>
</dbReference>
<evidence type="ECO:0000256" key="4">
    <source>
        <dbReference type="ARBA" id="ARBA00022723"/>
    </source>
</evidence>
<name>A0A5R8Z375_9ACTN</name>
<evidence type="ECO:0000256" key="8">
    <source>
        <dbReference type="ARBA" id="ARBA00055433"/>
    </source>
</evidence>
<comment type="pathway">
    <text evidence="1">Antibiotic biosynthesis; vancomycin biosynthesis.</text>
</comment>
<evidence type="ECO:0000256" key="7">
    <source>
        <dbReference type="ARBA" id="ARBA00023033"/>
    </source>
</evidence>
<dbReference type="InterPro" id="IPR002397">
    <property type="entry name" value="Cyt_P450_B"/>
</dbReference>
<reference evidence="10" key="1">
    <citation type="submission" date="2019-05" db="EMBL/GenBank/DDBJ databases">
        <title>Isolation, diversity and antifungal activity of Actinobacteria from wheat.</title>
        <authorList>
            <person name="Yu B."/>
        </authorList>
    </citation>
    <scope>NUCLEOTIDE SEQUENCE [LARGE SCALE GENOMIC DNA]</scope>
    <source>
        <strain evidence="10">NEAU-HEGS1-5</strain>
    </source>
</reference>
<evidence type="ECO:0000256" key="5">
    <source>
        <dbReference type="ARBA" id="ARBA00023002"/>
    </source>
</evidence>
<comment type="similarity">
    <text evidence="2 9">Belongs to the cytochrome P450 family.</text>
</comment>
<evidence type="ECO:0000256" key="9">
    <source>
        <dbReference type="RuleBase" id="RU000461"/>
    </source>
</evidence>
<dbReference type="PANTHER" id="PTHR46696:SF1">
    <property type="entry name" value="CYTOCHROME P450 YJIB-RELATED"/>
    <property type="match status" value="1"/>
</dbReference>
<gene>
    <name evidence="10" type="ORF">FED44_14890</name>
</gene>
<keyword evidence="5 9" id="KW-0560">Oxidoreductase</keyword>
<dbReference type="Pfam" id="PF00067">
    <property type="entry name" value="p450"/>
    <property type="match status" value="1"/>
</dbReference>
<dbReference type="Proteomes" id="UP000309033">
    <property type="component" value="Unassembled WGS sequence"/>
</dbReference>
<evidence type="ECO:0000313" key="11">
    <source>
        <dbReference type="Proteomes" id="UP000309033"/>
    </source>
</evidence>
<evidence type="ECO:0000256" key="1">
    <source>
        <dbReference type="ARBA" id="ARBA00004660"/>
    </source>
</evidence>
<proteinExistence type="inferred from homology"/>
<dbReference type="InterPro" id="IPR036396">
    <property type="entry name" value="Cyt_P450_sf"/>
</dbReference>
<dbReference type="InterPro" id="IPR001128">
    <property type="entry name" value="Cyt_P450"/>
</dbReference>
<dbReference type="GO" id="GO:0005506">
    <property type="term" value="F:iron ion binding"/>
    <property type="evidence" value="ECO:0007669"/>
    <property type="project" value="InterPro"/>
</dbReference>
<evidence type="ECO:0000256" key="2">
    <source>
        <dbReference type="ARBA" id="ARBA00010617"/>
    </source>
</evidence>
<organism evidence="10 11">
    <name type="scientific">Microbispora triticiradicis</name>
    <dbReference type="NCBI Taxonomy" id="2200763"/>
    <lineage>
        <taxon>Bacteria</taxon>
        <taxon>Bacillati</taxon>
        <taxon>Actinomycetota</taxon>
        <taxon>Actinomycetes</taxon>
        <taxon>Streptosporangiales</taxon>
        <taxon>Streptosporangiaceae</taxon>
        <taxon>Microbispora</taxon>
    </lineage>
</organism>
<dbReference type="GO" id="GO:0004497">
    <property type="term" value="F:monooxygenase activity"/>
    <property type="evidence" value="ECO:0007669"/>
    <property type="project" value="UniProtKB-KW"/>
</dbReference>
<dbReference type="Gene3D" id="1.10.630.10">
    <property type="entry name" value="Cytochrome P450"/>
    <property type="match status" value="1"/>
</dbReference>
<accession>A0A5R8Z375</accession>
<evidence type="ECO:0000313" key="10">
    <source>
        <dbReference type="EMBL" id="TLP59587.1"/>
    </source>
</evidence>